<feature type="domain" description="Aminoacyl-tRNA synthetase class Ia" evidence="11">
    <location>
        <begin position="33"/>
        <end position="670"/>
    </location>
</feature>
<keyword evidence="5 10" id="KW-0067">ATP-binding</keyword>
<dbReference type="HOGENOM" id="CLU_001493_7_1_5"/>
<sequence>MTTNKNNNYSDTLHLPNTSFSMRAGLPKKEPELLSYWEEINLFERLRDSGQSRKKFILHDGPPYANGNIHIGHALNKVLKDIVVRSFQMRGFDANYVPGWDCHGLPIEWKIESEYIKQGKNKSNIPINEFRQECRNFAAKWVSIQSEEFKRLGVIGNFKNPYTTMNTESESIIASELLKLAKKNQVYRGTKPVMWSVAERTTLAEAEIEYHNIKSDSIWVAFHVKSSTDCLKGTQIIIWTTTPWTIPGNRAIAFSSKSEYGIYKVVASNDKYVFNMEKKVILSKSLANETAKKTNMTIEFVCDVKSEDLKNIICSHPLNNIGYDFPVPLIDADFVSNDCGTGFVHMAPSHGVEDFEAWIAAKDMLESNSIDTKIPLPVDDRGFYTADAPGFPDVRVLDDNGEKGNANDEVISALIDAHAIIGKVIIEHSYPHSWRSKKPVIFRNAPQWFLHLDKNLGDGSTIRSRALAAINQTNFYPSSSENRLQSMIESRPDWVLSRQRAWGIPICLFYNEKGEILIDEAVNDRIIEVFKKQGSDAWFDDNMRGFFLGERASEPWIQSQDILDVWFDSAATHAFALEKNKDLTWPADVYLEGSDQHRGWFQHSLLESCATRGSSPFKSLITHGFAVDEKGEKMSKSKGNVISPNDIISESGADILRFWVASSDYNDDQRLGKNIIQTNIDSYRKLRNTIRWMIGVLSHDKGQEMPFFEMPELERLVLHRMTEIDQLVREGYDNFNFKIIIRNLIDFVNTELSSFYFDIRKDALYCDPSSSIKRIASIAVIRRLCRNLILWLAPIIPFTAEEAWRCLETNDLSVHLKQMPELPQEWKDVELSEKWKKIVRLRKVVTCALEIERKEKRIGSSLETAPVVYISEKSLIDALKGQDFAEICITSETTLVHGEGPSDSFRLTEVPHISVQCKKASGKKCARSWKITKDVGTDPEYPDVSARDAIALRELGYNKH</sequence>
<dbReference type="GO" id="GO:0000049">
    <property type="term" value="F:tRNA binding"/>
    <property type="evidence" value="ECO:0007669"/>
    <property type="project" value="InterPro"/>
</dbReference>
<dbReference type="SUPFAM" id="SSF52374">
    <property type="entry name" value="Nucleotidylyl transferase"/>
    <property type="match status" value="1"/>
</dbReference>
<keyword evidence="14" id="KW-1185">Reference proteome</keyword>
<dbReference type="Gene3D" id="3.40.50.620">
    <property type="entry name" value="HUPs"/>
    <property type="match status" value="2"/>
</dbReference>
<dbReference type="InterPro" id="IPR009008">
    <property type="entry name" value="Val/Leu/Ile-tRNA-synth_edit"/>
</dbReference>
<comment type="caution">
    <text evidence="10">Lacks conserved residue(s) required for the propagation of feature annotation.</text>
</comment>
<feature type="short sequence motif" description="'KMSKS' region" evidence="10">
    <location>
        <begin position="633"/>
        <end position="637"/>
    </location>
</feature>
<dbReference type="Proteomes" id="UP000017862">
    <property type="component" value="Chromosome"/>
</dbReference>
<comment type="similarity">
    <text evidence="1 10">Belongs to the class-I aminoacyl-tRNA synthetase family. IleS type 1 subfamily.</text>
</comment>
<dbReference type="InterPro" id="IPR009080">
    <property type="entry name" value="tRNAsynth_Ia_anticodon-bd"/>
</dbReference>
<dbReference type="InterPro" id="IPR014729">
    <property type="entry name" value="Rossmann-like_a/b/a_fold"/>
</dbReference>
<dbReference type="HAMAP" id="MF_02002">
    <property type="entry name" value="Ile_tRNA_synth_type1"/>
    <property type="match status" value="1"/>
</dbReference>
<dbReference type="InterPro" id="IPR002300">
    <property type="entry name" value="aa-tRNA-synth_Ia"/>
</dbReference>
<comment type="domain">
    <text evidence="10">IleRS has two distinct active sites: one for aminoacylation and one for editing. The misactivated valine is translocated from the active site to the editing site, which sterically excludes the correctly activated isoleucine. The single editing site contains two valyl binding pockets, one specific for each substrate (Val-AMP or Val-tRNA(Ile)).</text>
</comment>
<reference evidence="13 14" key="1">
    <citation type="journal article" date="2014" name="Mol. Plant Microbe Interact.">
        <title>The complete genome sequence of Candidatus Liberibacter americanus, associated with citrus Huanglongbing.</title>
        <authorList>
            <person name="Wulff N.A."/>
            <person name="Zhang S."/>
            <person name="Setubal J.C."/>
            <person name="Almeida N.F."/>
            <person name="Martins E.C."/>
            <person name="Harakava R."/>
            <person name="Kumar D."/>
            <person name="Rangel L.T."/>
            <person name="Foissac X."/>
            <person name="Bove J."/>
            <person name="Gabriel D.W."/>
        </authorList>
    </citation>
    <scope>NUCLEOTIDE SEQUENCE [LARGE SCALE GENOMIC DNA]</scope>
    <source>
        <strain evidence="13 14">Sao Paulo</strain>
    </source>
</reference>
<comment type="subunit">
    <text evidence="10">Monomer.</text>
</comment>
<dbReference type="Gene3D" id="3.90.740.10">
    <property type="entry name" value="Valyl/Leucyl/Isoleucyl-tRNA synthetase, editing domain"/>
    <property type="match status" value="1"/>
</dbReference>
<keyword evidence="6 10" id="KW-0648">Protein biosynthesis</keyword>
<evidence type="ECO:0000256" key="9">
    <source>
        <dbReference type="ARBA" id="ARBA00048359"/>
    </source>
</evidence>
<dbReference type="GO" id="GO:0005829">
    <property type="term" value="C:cytosol"/>
    <property type="evidence" value="ECO:0007669"/>
    <property type="project" value="TreeGrafter"/>
</dbReference>
<gene>
    <name evidence="10 13" type="primary">ileS</name>
    <name evidence="13" type="ORF">lam_073</name>
</gene>
<keyword evidence="2 10" id="KW-0963">Cytoplasm</keyword>
<evidence type="ECO:0000256" key="2">
    <source>
        <dbReference type="ARBA" id="ARBA00022490"/>
    </source>
</evidence>
<feature type="short sequence motif" description="'HIGH' region" evidence="10">
    <location>
        <begin position="63"/>
        <end position="73"/>
    </location>
</feature>
<dbReference type="eggNOG" id="COG0060">
    <property type="taxonomic scope" value="Bacteria"/>
</dbReference>
<dbReference type="PRINTS" id="PR00984">
    <property type="entry name" value="TRNASYNTHILE"/>
</dbReference>
<dbReference type="FunFam" id="3.40.50.620:FF:000042">
    <property type="entry name" value="Isoleucine--tRNA ligase"/>
    <property type="match status" value="1"/>
</dbReference>
<accession>U6B6F9</accession>
<dbReference type="PANTHER" id="PTHR42765">
    <property type="entry name" value="SOLEUCYL-TRNA SYNTHETASE"/>
    <property type="match status" value="1"/>
</dbReference>
<evidence type="ECO:0000256" key="3">
    <source>
        <dbReference type="ARBA" id="ARBA00022598"/>
    </source>
</evidence>
<dbReference type="PROSITE" id="PS00178">
    <property type="entry name" value="AA_TRNA_LIGASE_I"/>
    <property type="match status" value="1"/>
</dbReference>
<dbReference type="InterPro" id="IPR013155">
    <property type="entry name" value="M/V/L/I-tRNA-synth_anticd-bd"/>
</dbReference>
<dbReference type="GO" id="GO:0004822">
    <property type="term" value="F:isoleucine-tRNA ligase activity"/>
    <property type="evidence" value="ECO:0007669"/>
    <property type="project" value="UniProtKB-UniRule"/>
</dbReference>
<evidence type="ECO:0000256" key="10">
    <source>
        <dbReference type="HAMAP-Rule" id="MF_02002"/>
    </source>
</evidence>
<dbReference type="PATRIC" id="fig|1261131.3.peg.67"/>
<proteinExistence type="inferred from homology"/>
<dbReference type="RefSeq" id="WP_007556693.1">
    <property type="nucleotide sequence ID" value="NC_022793.1"/>
</dbReference>
<dbReference type="EMBL" id="CP006604">
    <property type="protein sequence ID" value="AHA27456.1"/>
    <property type="molecule type" value="Genomic_DNA"/>
</dbReference>
<dbReference type="GO" id="GO:0005524">
    <property type="term" value="F:ATP binding"/>
    <property type="evidence" value="ECO:0007669"/>
    <property type="project" value="UniProtKB-UniRule"/>
</dbReference>
<dbReference type="NCBIfam" id="TIGR00392">
    <property type="entry name" value="ileS"/>
    <property type="match status" value="1"/>
</dbReference>
<evidence type="ECO:0000256" key="7">
    <source>
        <dbReference type="ARBA" id="ARBA00023146"/>
    </source>
</evidence>
<dbReference type="GO" id="GO:0002161">
    <property type="term" value="F:aminoacyl-tRNA deacylase activity"/>
    <property type="evidence" value="ECO:0007669"/>
    <property type="project" value="InterPro"/>
</dbReference>
<dbReference type="SUPFAM" id="SSF50677">
    <property type="entry name" value="ValRS/IleRS/LeuRS editing domain"/>
    <property type="match status" value="1"/>
</dbReference>
<evidence type="ECO:0000256" key="8">
    <source>
        <dbReference type="ARBA" id="ARBA00025217"/>
    </source>
</evidence>
<keyword evidence="3 10" id="KW-0436">Ligase</keyword>
<dbReference type="Gene3D" id="1.10.730.20">
    <property type="match status" value="1"/>
</dbReference>
<dbReference type="STRING" id="1261131.lam_073"/>
<keyword evidence="4 10" id="KW-0547">Nucleotide-binding</keyword>
<comment type="subcellular location">
    <subcellularLocation>
        <location evidence="10">Cytoplasm</location>
    </subcellularLocation>
</comment>
<evidence type="ECO:0000313" key="14">
    <source>
        <dbReference type="Proteomes" id="UP000017862"/>
    </source>
</evidence>
<dbReference type="AlphaFoldDB" id="U6B6F9"/>
<dbReference type="SUPFAM" id="SSF47323">
    <property type="entry name" value="Anticodon-binding domain of a subclass of class I aminoacyl-tRNA synthetases"/>
    <property type="match status" value="1"/>
</dbReference>
<dbReference type="KEGG" id="lar:lam_073"/>
<evidence type="ECO:0000256" key="6">
    <source>
        <dbReference type="ARBA" id="ARBA00022917"/>
    </source>
</evidence>
<dbReference type="InterPro" id="IPR050081">
    <property type="entry name" value="Ile-tRNA_ligase"/>
</dbReference>
<dbReference type="EC" id="6.1.1.5" evidence="10"/>
<evidence type="ECO:0000259" key="12">
    <source>
        <dbReference type="Pfam" id="PF08264"/>
    </source>
</evidence>
<evidence type="ECO:0000256" key="4">
    <source>
        <dbReference type="ARBA" id="ARBA00022741"/>
    </source>
</evidence>
<dbReference type="PANTHER" id="PTHR42765:SF1">
    <property type="entry name" value="ISOLEUCINE--TRNA LIGASE, MITOCHONDRIAL"/>
    <property type="match status" value="1"/>
</dbReference>
<dbReference type="InterPro" id="IPR033708">
    <property type="entry name" value="Anticodon_Ile_BEm"/>
</dbReference>
<protein>
    <recommendedName>
        <fullName evidence="10">Isoleucine--tRNA ligase</fullName>
        <ecNumber evidence="10">6.1.1.5</ecNumber>
    </recommendedName>
    <alternativeName>
        <fullName evidence="10">Isoleucyl-tRNA synthetase</fullName>
        <shortName evidence="10">IleRS</shortName>
    </alternativeName>
</protein>
<evidence type="ECO:0000259" key="11">
    <source>
        <dbReference type="Pfam" id="PF00133"/>
    </source>
</evidence>
<dbReference type="InterPro" id="IPR001412">
    <property type="entry name" value="aa-tRNA-synth_I_CS"/>
</dbReference>
<organism evidence="13 14">
    <name type="scientific">Candidatus Liberibacter americanus str. Sao Paulo</name>
    <dbReference type="NCBI Taxonomy" id="1261131"/>
    <lineage>
        <taxon>Bacteria</taxon>
        <taxon>Pseudomonadati</taxon>
        <taxon>Pseudomonadota</taxon>
        <taxon>Alphaproteobacteria</taxon>
        <taxon>Hyphomicrobiales</taxon>
        <taxon>Rhizobiaceae</taxon>
        <taxon>Liberibacter</taxon>
    </lineage>
</organism>
<dbReference type="GO" id="GO:0006428">
    <property type="term" value="P:isoleucyl-tRNA aminoacylation"/>
    <property type="evidence" value="ECO:0007669"/>
    <property type="project" value="UniProtKB-UniRule"/>
</dbReference>
<evidence type="ECO:0000256" key="5">
    <source>
        <dbReference type="ARBA" id="ARBA00022840"/>
    </source>
</evidence>
<evidence type="ECO:0000256" key="1">
    <source>
        <dbReference type="ARBA" id="ARBA00006887"/>
    </source>
</evidence>
<name>U6B6F9_9HYPH</name>
<dbReference type="Gene3D" id="1.10.10.830">
    <property type="entry name" value="Ile-tRNA synthetase CP2 domain-like"/>
    <property type="match status" value="1"/>
</dbReference>
<evidence type="ECO:0000313" key="13">
    <source>
        <dbReference type="EMBL" id="AHA27456.1"/>
    </source>
</evidence>
<dbReference type="InterPro" id="IPR002301">
    <property type="entry name" value="Ile-tRNA-ligase"/>
</dbReference>
<feature type="domain" description="Methionyl/Valyl/Leucyl/Isoleucyl-tRNA synthetase anticodon-binding" evidence="12">
    <location>
        <begin position="715"/>
        <end position="865"/>
    </location>
</feature>
<dbReference type="Pfam" id="PF00133">
    <property type="entry name" value="tRNA-synt_1"/>
    <property type="match status" value="1"/>
</dbReference>
<dbReference type="CDD" id="cd07960">
    <property type="entry name" value="Anticodon_Ia_Ile_BEm"/>
    <property type="match status" value="1"/>
</dbReference>
<feature type="binding site" evidence="10">
    <location>
        <position position="636"/>
    </location>
    <ligand>
        <name>ATP</name>
        <dbReference type="ChEBI" id="CHEBI:30616"/>
    </ligand>
</feature>
<dbReference type="InterPro" id="IPR023585">
    <property type="entry name" value="Ile-tRNA-ligase_type1"/>
</dbReference>
<dbReference type="Pfam" id="PF08264">
    <property type="entry name" value="Anticodon_1"/>
    <property type="match status" value="1"/>
</dbReference>
<keyword evidence="7 10" id="KW-0030">Aminoacyl-tRNA synthetase</keyword>
<comment type="function">
    <text evidence="8 10">Catalyzes the attachment of isoleucine to tRNA(Ile). As IleRS can inadvertently accommodate and process structurally similar amino acids such as valine, to avoid such errors it has two additional distinct tRNA(Ile)-dependent editing activities. One activity is designated as 'pretransfer' editing and involves the hydrolysis of activated Val-AMP. The other activity is designated 'posttransfer' editing and involves deacylation of mischarged Val-tRNA(Ile).</text>
</comment>
<comment type="catalytic activity">
    <reaction evidence="9 10">
        <text>tRNA(Ile) + L-isoleucine + ATP = L-isoleucyl-tRNA(Ile) + AMP + diphosphate</text>
        <dbReference type="Rhea" id="RHEA:11060"/>
        <dbReference type="Rhea" id="RHEA-COMP:9666"/>
        <dbReference type="Rhea" id="RHEA-COMP:9695"/>
        <dbReference type="ChEBI" id="CHEBI:30616"/>
        <dbReference type="ChEBI" id="CHEBI:33019"/>
        <dbReference type="ChEBI" id="CHEBI:58045"/>
        <dbReference type="ChEBI" id="CHEBI:78442"/>
        <dbReference type="ChEBI" id="CHEBI:78528"/>
        <dbReference type="ChEBI" id="CHEBI:456215"/>
        <dbReference type="EC" id="6.1.1.5"/>
    </reaction>
</comment>
<feature type="binding site" evidence="10">
    <location>
        <position position="592"/>
    </location>
    <ligand>
        <name>L-isoleucyl-5'-AMP</name>
        <dbReference type="ChEBI" id="CHEBI:178002"/>
    </ligand>
</feature>